<comment type="caution">
    <text evidence="2">The sequence shown here is derived from an EMBL/GenBank/DDBJ whole genome shotgun (WGS) entry which is preliminary data.</text>
</comment>
<dbReference type="InterPro" id="IPR007410">
    <property type="entry name" value="LpqE-like"/>
</dbReference>
<accession>M2T910</accession>
<evidence type="ECO:0000313" key="3">
    <source>
        <dbReference type="Proteomes" id="UP000011717"/>
    </source>
</evidence>
<dbReference type="Proteomes" id="UP000011717">
    <property type="component" value="Unassembled WGS sequence"/>
</dbReference>
<dbReference type="Gene3D" id="2.60.40.1890">
    <property type="entry name" value="PCu(A)C copper chaperone"/>
    <property type="match status" value="1"/>
</dbReference>
<feature type="signal peptide" evidence="1">
    <location>
        <begin position="1"/>
        <end position="23"/>
    </location>
</feature>
<keyword evidence="3" id="KW-1185">Reference proteome</keyword>
<dbReference type="InterPro" id="IPR036182">
    <property type="entry name" value="PCuAC_sf"/>
</dbReference>
<dbReference type="AlphaFoldDB" id="M2T910"/>
<protein>
    <recommendedName>
        <fullName evidence="4">Copper metallochaperone</fullName>
    </recommendedName>
</protein>
<evidence type="ECO:0008006" key="4">
    <source>
        <dbReference type="Google" id="ProtNLM"/>
    </source>
</evidence>
<keyword evidence="1" id="KW-0732">Signal</keyword>
<dbReference type="PANTHER" id="PTHR36302">
    <property type="entry name" value="BLR7088 PROTEIN"/>
    <property type="match status" value="1"/>
</dbReference>
<dbReference type="EMBL" id="AMRV01000004">
    <property type="protein sequence ID" value="EMD83004.1"/>
    <property type="molecule type" value="Genomic_DNA"/>
</dbReference>
<dbReference type="SUPFAM" id="SSF110087">
    <property type="entry name" value="DR1885-like metal-binding protein"/>
    <property type="match status" value="1"/>
</dbReference>
<reference evidence="2 3" key="1">
    <citation type="journal article" date="2013" name="Genome Announc.">
        <title>Draft Genome Sequence of Strain JLT2015T, Belonging to the Family Sphingomonadaceae of the Alphaproteobacteria.</title>
        <authorList>
            <person name="Tang K."/>
            <person name="Liu K."/>
            <person name="Li S."/>
            <person name="Jiao N."/>
        </authorList>
    </citation>
    <scope>NUCLEOTIDE SEQUENCE [LARGE SCALE GENOMIC DNA]</scope>
    <source>
        <strain evidence="2 3">JLT2015</strain>
    </source>
</reference>
<dbReference type="RefSeq" id="WP_008601684.1">
    <property type="nucleotide sequence ID" value="NZ_AMRV01000004.1"/>
</dbReference>
<dbReference type="PROSITE" id="PS51257">
    <property type="entry name" value="PROKAR_LIPOPROTEIN"/>
    <property type="match status" value="1"/>
</dbReference>
<evidence type="ECO:0000313" key="2">
    <source>
        <dbReference type="EMBL" id="EMD83004.1"/>
    </source>
</evidence>
<dbReference type="InterPro" id="IPR058248">
    <property type="entry name" value="Lxx211020-like"/>
</dbReference>
<gene>
    <name evidence="2" type="ORF">C725_1602</name>
</gene>
<dbReference type="OrthoDB" id="9796962at2"/>
<sequence>MIRNRPHLSISVLAFACTMTLSACGDSAETDTPPAETDMTATAPAQTDMQAPGAGPAVVPDAELSASNFRLILPAVSGRPGVLYGSITGGAEGDRLTGAALEDVAADARVEIHETQMSGGRMSMEERAALDVPAGETVTLEEGGWHGMVFDLPADMKAGGTVPVQLTFETAGPRTVDAAVEARGSGQ</sequence>
<feature type="chain" id="PRO_5004026543" description="Copper metallochaperone" evidence="1">
    <location>
        <begin position="24"/>
        <end position="187"/>
    </location>
</feature>
<name>M2T910_9SPHN</name>
<dbReference type="PANTHER" id="PTHR36302:SF1">
    <property type="entry name" value="COPPER CHAPERONE PCU(A)C"/>
    <property type="match status" value="1"/>
</dbReference>
<evidence type="ECO:0000256" key="1">
    <source>
        <dbReference type="SAM" id="SignalP"/>
    </source>
</evidence>
<dbReference type="Pfam" id="PF04314">
    <property type="entry name" value="PCuAC"/>
    <property type="match status" value="1"/>
</dbReference>
<proteinExistence type="predicted"/>
<organism evidence="2 3">
    <name type="scientific">Pacificimonas flava</name>
    <dbReference type="NCBI Taxonomy" id="1234595"/>
    <lineage>
        <taxon>Bacteria</taxon>
        <taxon>Pseudomonadati</taxon>
        <taxon>Pseudomonadota</taxon>
        <taxon>Alphaproteobacteria</taxon>
        <taxon>Sphingomonadales</taxon>
        <taxon>Sphingosinicellaceae</taxon>
        <taxon>Pacificimonas</taxon>
    </lineage>
</organism>